<evidence type="ECO:0000256" key="4">
    <source>
        <dbReference type="PROSITE-ProRule" id="PRU01161"/>
    </source>
</evidence>
<dbReference type="PROSITE" id="PS51635">
    <property type="entry name" value="PNPLA"/>
    <property type="match status" value="1"/>
</dbReference>
<dbReference type="InterPro" id="IPR002641">
    <property type="entry name" value="PNPLA_dom"/>
</dbReference>
<protein>
    <submittedName>
        <fullName evidence="6">Patatin-like phospholipase family protein</fullName>
    </submittedName>
</protein>
<evidence type="ECO:0000313" key="7">
    <source>
        <dbReference type="Proteomes" id="UP001172083"/>
    </source>
</evidence>
<evidence type="ECO:0000259" key="5">
    <source>
        <dbReference type="PROSITE" id="PS51635"/>
    </source>
</evidence>
<reference evidence="6" key="1">
    <citation type="submission" date="2023-06" db="EMBL/GenBank/DDBJ databases">
        <title>Genomic of Agaribacillus aureum.</title>
        <authorList>
            <person name="Wang G."/>
        </authorList>
    </citation>
    <scope>NUCLEOTIDE SEQUENCE</scope>
    <source>
        <strain evidence="6">BMA12</strain>
    </source>
</reference>
<keyword evidence="1 4" id="KW-0378">Hydrolase</keyword>
<evidence type="ECO:0000256" key="3">
    <source>
        <dbReference type="ARBA" id="ARBA00023098"/>
    </source>
</evidence>
<feature type="active site" description="Proton acceptor" evidence="4">
    <location>
        <position position="150"/>
    </location>
</feature>
<gene>
    <name evidence="6" type="ORF">QQ020_16180</name>
</gene>
<evidence type="ECO:0000256" key="1">
    <source>
        <dbReference type="ARBA" id="ARBA00022801"/>
    </source>
</evidence>
<dbReference type="Gene3D" id="3.40.1090.10">
    <property type="entry name" value="Cytosolic phospholipase A2 catalytic domain"/>
    <property type="match status" value="2"/>
</dbReference>
<dbReference type="PANTHER" id="PTHR14226">
    <property type="entry name" value="NEUROPATHY TARGET ESTERASE/SWISS CHEESE D.MELANOGASTER"/>
    <property type="match status" value="1"/>
</dbReference>
<accession>A0ABT8L962</accession>
<dbReference type="InterPro" id="IPR016035">
    <property type="entry name" value="Acyl_Trfase/lysoPLipase"/>
</dbReference>
<keyword evidence="3 4" id="KW-0443">Lipid metabolism</keyword>
<name>A0ABT8L962_9BACT</name>
<dbReference type="InterPro" id="IPR050301">
    <property type="entry name" value="NTE"/>
</dbReference>
<feature type="short sequence motif" description="DGA/G" evidence="4">
    <location>
        <begin position="150"/>
        <end position="152"/>
    </location>
</feature>
<dbReference type="SUPFAM" id="SSF52151">
    <property type="entry name" value="FabD/lysophospholipase-like"/>
    <property type="match status" value="1"/>
</dbReference>
<dbReference type="CDD" id="cd07205">
    <property type="entry name" value="Pat_PNPLA6_PNPLA7_NTE1_like"/>
    <property type="match status" value="1"/>
</dbReference>
<dbReference type="PANTHER" id="PTHR14226:SF78">
    <property type="entry name" value="SLR0060 PROTEIN"/>
    <property type="match status" value="1"/>
</dbReference>
<keyword evidence="7" id="KW-1185">Reference proteome</keyword>
<comment type="caution">
    <text evidence="6">The sequence shown here is derived from an EMBL/GenBank/DDBJ whole genome shotgun (WGS) entry which is preliminary data.</text>
</comment>
<proteinExistence type="predicted"/>
<evidence type="ECO:0000313" key="6">
    <source>
        <dbReference type="EMBL" id="MDN5213611.1"/>
    </source>
</evidence>
<dbReference type="Pfam" id="PF01734">
    <property type="entry name" value="Patatin"/>
    <property type="match status" value="1"/>
</dbReference>
<organism evidence="6 7">
    <name type="scientific">Agaribacillus aureus</name>
    <dbReference type="NCBI Taxonomy" id="3051825"/>
    <lineage>
        <taxon>Bacteria</taxon>
        <taxon>Pseudomonadati</taxon>
        <taxon>Bacteroidota</taxon>
        <taxon>Cytophagia</taxon>
        <taxon>Cytophagales</taxon>
        <taxon>Splendidivirgaceae</taxon>
        <taxon>Agaribacillus</taxon>
    </lineage>
</organism>
<feature type="active site" description="Nucleophile" evidence="4">
    <location>
        <position position="38"/>
    </location>
</feature>
<keyword evidence="2 4" id="KW-0442">Lipid degradation</keyword>
<dbReference type="EMBL" id="JAUJEB010000003">
    <property type="protein sequence ID" value="MDN5213611.1"/>
    <property type="molecule type" value="Genomic_DNA"/>
</dbReference>
<feature type="domain" description="PNPLA" evidence="5">
    <location>
        <begin position="5"/>
        <end position="163"/>
    </location>
</feature>
<dbReference type="RefSeq" id="WP_346758948.1">
    <property type="nucleotide sequence ID" value="NZ_JAUJEB010000003.1"/>
</dbReference>
<sequence length="251" mass="27509">MKIGLALSGGGARGIAHIGIIKALEEHGIRPSAISGTSAGAVVGAMYSYGYTPDEILQIILKTSFIKRMRPALAKTGLLKIENLRDTFLKYLPENNFSALKIPLSVAATELKRGKTTFFSEGELITPVLASCCVPVLFNPVKFGDGLYVDGGILDNLPVEPIMDKTDFIIGSHTNPIDDDFDVKNVKVLIERSLLMAINGNTQKRKEMCNLLIEPPGLKKYAGSELNKARELFDIGYQFTKENFDRFSIPK</sequence>
<feature type="short sequence motif" description="GXGXXG" evidence="4">
    <location>
        <begin position="9"/>
        <end position="14"/>
    </location>
</feature>
<dbReference type="Proteomes" id="UP001172083">
    <property type="component" value="Unassembled WGS sequence"/>
</dbReference>
<evidence type="ECO:0000256" key="2">
    <source>
        <dbReference type="ARBA" id="ARBA00022963"/>
    </source>
</evidence>
<feature type="short sequence motif" description="GXSXG" evidence="4">
    <location>
        <begin position="36"/>
        <end position="40"/>
    </location>
</feature>